<gene>
    <name evidence="2" type="ORF">AWJ20_56</name>
</gene>
<dbReference type="Proteomes" id="UP000189580">
    <property type="component" value="Chromosome a"/>
</dbReference>
<feature type="region of interest" description="Disordered" evidence="1">
    <location>
        <begin position="1"/>
        <end position="23"/>
    </location>
</feature>
<keyword evidence="3" id="KW-1185">Reference proteome</keyword>
<name>A0A167CKZ4_9ASCO</name>
<accession>A0A167CKZ4</accession>
<dbReference type="EMBL" id="CP014501">
    <property type="protein sequence ID" value="ANB11832.1"/>
    <property type="molecule type" value="Genomic_DNA"/>
</dbReference>
<proteinExistence type="predicted"/>
<evidence type="ECO:0000256" key="1">
    <source>
        <dbReference type="SAM" id="MobiDB-lite"/>
    </source>
</evidence>
<organism evidence="2 3">
    <name type="scientific">Sugiyamaella lignohabitans</name>
    <dbReference type="NCBI Taxonomy" id="796027"/>
    <lineage>
        <taxon>Eukaryota</taxon>
        <taxon>Fungi</taxon>
        <taxon>Dikarya</taxon>
        <taxon>Ascomycota</taxon>
        <taxon>Saccharomycotina</taxon>
        <taxon>Dipodascomycetes</taxon>
        <taxon>Dipodascales</taxon>
        <taxon>Trichomonascaceae</taxon>
        <taxon>Sugiyamaella</taxon>
    </lineage>
</organism>
<feature type="compositionally biased region" description="Basic and acidic residues" evidence="1">
    <location>
        <begin position="174"/>
        <end position="193"/>
    </location>
</feature>
<feature type="compositionally biased region" description="Basic and acidic residues" evidence="1">
    <location>
        <begin position="94"/>
        <end position="105"/>
    </location>
</feature>
<evidence type="ECO:0000313" key="2">
    <source>
        <dbReference type="EMBL" id="ANB11832.1"/>
    </source>
</evidence>
<dbReference type="KEGG" id="slb:AWJ20_56"/>
<dbReference type="AlphaFoldDB" id="A0A167CKZ4"/>
<feature type="region of interest" description="Disordered" evidence="1">
    <location>
        <begin position="68"/>
        <end position="193"/>
    </location>
</feature>
<reference evidence="2 3" key="1">
    <citation type="submission" date="2016-02" db="EMBL/GenBank/DDBJ databases">
        <title>Complete genome sequence and transcriptome regulation of the pentose utilising yeast Sugiyamaella lignohabitans.</title>
        <authorList>
            <person name="Bellasio M."/>
            <person name="Peymann A."/>
            <person name="Valli M."/>
            <person name="Sipitzky M."/>
            <person name="Graf A."/>
            <person name="Sauer M."/>
            <person name="Marx H."/>
            <person name="Mattanovich D."/>
        </authorList>
    </citation>
    <scope>NUCLEOTIDE SEQUENCE [LARGE SCALE GENOMIC DNA]</scope>
    <source>
        <strain evidence="2 3">CBS 10342</strain>
    </source>
</reference>
<dbReference type="RefSeq" id="XP_018734309.1">
    <property type="nucleotide sequence ID" value="XM_018882506.1"/>
</dbReference>
<sequence length="266" mass="30050">MMTSHNRTYNRRERTRLFPPNGDGYTSLDQVKWFFKDSPIPRWSDPLEQLIPASEHIDMDKIVLNHDRRPVESSVSEDESSVAQRTRGKPLARPIEDLMRLDGSEKAIPSPPPAKSDSPVSPAKKEVTKRRLSSRASPLKLNGGKNKRGPKSPSKVTPEAVADNSSSSEDDNDDNKGSDDDSEKESVISHEVIKPKKSYLTQGAYYGIMRRGRLSKGVRDNHVFPLPMLDGLKRMNTEKPFQLPWNIYCPSEDGPKAKWRTLKKSK</sequence>
<protein>
    <submittedName>
        <fullName evidence="2">Uncharacterized protein</fullName>
    </submittedName>
</protein>
<evidence type="ECO:0000313" key="3">
    <source>
        <dbReference type="Proteomes" id="UP000189580"/>
    </source>
</evidence>
<dbReference type="GeneID" id="30037605"/>